<protein>
    <submittedName>
        <fullName evidence="2">HNH endonuclease</fullName>
    </submittedName>
</protein>
<comment type="caution">
    <text evidence="2">The sequence shown here is derived from an EMBL/GenBank/DDBJ whole genome shotgun (WGS) entry which is preliminary data.</text>
</comment>
<reference evidence="3" key="1">
    <citation type="submission" date="2020-06" db="EMBL/GenBank/DDBJ databases">
        <title>Draft genomic sequence of Geomonas sp. Red330.</title>
        <authorList>
            <person name="Itoh H."/>
            <person name="Zhenxing X."/>
            <person name="Ushijima N."/>
            <person name="Masuda Y."/>
            <person name="Shiratori Y."/>
            <person name="Senoo K."/>
        </authorList>
    </citation>
    <scope>NUCLEOTIDE SEQUENCE [LARGE SCALE GENOMIC DNA]</scope>
    <source>
        <strain evidence="3">Red330</strain>
    </source>
</reference>
<dbReference type="InterPro" id="IPR029471">
    <property type="entry name" value="HNH_5"/>
</dbReference>
<dbReference type="PANTHER" id="PTHR33877:SF1">
    <property type="entry name" value="TYPE IV METHYL-DIRECTED RESTRICTION ENZYME ECOKMCRA"/>
    <property type="match status" value="1"/>
</dbReference>
<feature type="domain" description="HNH nuclease" evidence="1">
    <location>
        <begin position="27"/>
        <end position="78"/>
    </location>
</feature>
<proteinExistence type="predicted"/>
<dbReference type="InterPro" id="IPR052892">
    <property type="entry name" value="NA-targeting_endonuclease"/>
</dbReference>
<sequence>MDYFIVTATEEEIKRERNKARELRKSQWWKNRVAKGICHYCRGSFPPDELSMDHIVPVIRGGTSSRGNVVPCCKECNNRKKHMLPIEWEEYLTAHGGTEES</sequence>
<evidence type="ECO:0000259" key="1">
    <source>
        <dbReference type="SMART" id="SM00507"/>
    </source>
</evidence>
<dbReference type="Gene3D" id="1.10.30.50">
    <property type="match status" value="1"/>
</dbReference>
<dbReference type="Proteomes" id="UP000556026">
    <property type="component" value="Unassembled WGS sequence"/>
</dbReference>
<name>A0A6V8MK48_9BACT</name>
<dbReference type="RefSeq" id="WP_183355204.1">
    <property type="nucleotide sequence ID" value="NZ_BLXX01000008.1"/>
</dbReference>
<dbReference type="PANTHER" id="PTHR33877">
    <property type="entry name" value="SLL1193 PROTEIN"/>
    <property type="match status" value="1"/>
</dbReference>
<evidence type="ECO:0000313" key="3">
    <source>
        <dbReference type="Proteomes" id="UP000556026"/>
    </source>
</evidence>
<dbReference type="Pfam" id="PF14279">
    <property type="entry name" value="HNH_5"/>
    <property type="match status" value="1"/>
</dbReference>
<keyword evidence="2" id="KW-0540">Nuclease</keyword>
<dbReference type="SMART" id="SM00507">
    <property type="entry name" value="HNHc"/>
    <property type="match status" value="1"/>
</dbReference>
<dbReference type="GO" id="GO:0004519">
    <property type="term" value="F:endonuclease activity"/>
    <property type="evidence" value="ECO:0007669"/>
    <property type="project" value="UniProtKB-KW"/>
</dbReference>
<dbReference type="InterPro" id="IPR003615">
    <property type="entry name" value="HNH_nuc"/>
</dbReference>
<gene>
    <name evidence="2" type="ORF">GMST_27060</name>
</gene>
<keyword evidence="2" id="KW-0255">Endonuclease</keyword>
<dbReference type="AlphaFoldDB" id="A0A6V8MK48"/>
<accession>A0A6V8MK48</accession>
<evidence type="ECO:0000313" key="2">
    <source>
        <dbReference type="EMBL" id="GFO60381.1"/>
    </source>
</evidence>
<organism evidence="2 3">
    <name type="scientific">Geomonas silvestris</name>
    <dbReference type="NCBI Taxonomy" id="2740184"/>
    <lineage>
        <taxon>Bacteria</taxon>
        <taxon>Pseudomonadati</taxon>
        <taxon>Thermodesulfobacteriota</taxon>
        <taxon>Desulfuromonadia</taxon>
        <taxon>Geobacterales</taxon>
        <taxon>Geobacteraceae</taxon>
        <taxon>Geomonas</taxon>
    </lineage>
</organism>
<keyword evidence="3" id="KW-1185">Reference proteome</keyword>
<keyword evidence="2" id="KW-0378">Hydrolase</keyword>
<dbReference type="EMBL" id="BLXX01000008">
    <property type="protein sequence ID" value="GFO60381.1"/>
    <property type="molecule type" value="Genomic_DNA"/>
</dbReference>
<dbReference type="CDD" id="cd00085">
    <property type="entry name" value="HNHc"/>
    <property type="match status" value="1"/>
</dbReference>